<reference evidence="1 3" key="1">
    <citation type="journal article" date="2020" name="bioRxiv">
        <title>A rank-normalized archaeal taxonomy based on genome phylogeny resolves widespread incomplete and uneven classifications.</title>
        <authorList>
            <person name="Rinke C."/>
            <person name="Chuvochina M."/>
            <person name="Mussig A.J."/>
            <person name="Chaumeil P.-A."/>
            <person name="Waite D.W."/>
            <person name="Whitman W.B."/>
            <person name="Parks D.H."/>
            <person name="Hugenholtz P."/>
        </authorList>
    </citation>
    <scope>NUCLEOTIDE SEQUENCE</scope>
    <source>
        <strain evidence="1">UBA10191</strain>
    </source>
</reference>
<evidence type="ECO:0000313" key="4">
    <source>
        <dbReference type="Proteomes" id="UP000590964"/>
    </source>
</evidence>
<evidence type="ECO:0000313" key="3">
    <source>
        <dbReference type="Proteomes" id="UP000527315"/>
    </source>
</evidence>
<organism evidence="1 4">
    <name type="scientific">Candidatus Iainarchaeum sp</name>
    <dbReference type="NCBI Taxonomy" id="3101447"/>
    <lineage>
        <taxon>Archaea</taxon>
        <taxon>Candidatus Iainarchaeota</taxon>
        <taxon>Candidatus Iainarchaeia</taxon>
        <taxon>Candidatus Iainarchaeales</taxon>
        <taxon>Candidatus Iainarchaeaceae</taxon>
        <taxon>Candidatus Iainarchaeum</taxon>
    </lineage>
</organism>
<name>A0A7J4JU43_9ARCH</name>
<sequence length="53" mass="5962">MAIKPICDSCGRELDKFGALLFSPPDSGNIVRKFHVCVECFEKLKASFRKSQN</sequence>
<dbReference type="AlphaFoldDB" id="A0A7J4JU43"/>
<evidence type="ECO:0000313" key="2">
    <source>
        <dbReference type="EMBL" id="HIH33101.1"/>
    </source>
</evidence>
<protein>
    <submittedName>
        <fullName evidence="1">Uncharacterized protein</fullName>
    </submittedName>
</protein>
<comment type="caution">
    <text evidence="1">The sequence shown here is derived from an EMBL/GenBank/DDBJ whole genome shotgun (WGS) entry which is preliminary data.</text>
</comment>
<gene>
    <name evidence="1" type="ORF">HA222_01410</name>
    <name evidence="2" type="ORF">HA227_02490</name>
</gene>
<evidence type="ECO:0000313" key="1">
    <source>
        <dbReference type="EMBL" id="HIH21303.1"/>
    </source>
</evidence>
<proteinExistence type="predicted"/>
<dbReference type="Proteomes" id="UP000590964">
    <property type="component" value="Unassembled WGS sequence"/>
</dbReference>
<dbReference type="Proteomes" id="UP000527315">
    <property type="component" value="Unassembled WGS sequence"/>
</dbReference>
<dbReference type="EMBL" id="DUFJ01000061">
    <property type="protein sequence ID" value="HIH33101.1"/>
    <property type="molecule type" value="Genomic_DNA"/>
</dbReference>
<dbReference type="EMBL" id="DUFW01000020">
    <property type="protein sequence ID" value="HIH21303.1"/>
    <property type="molecule type" value="Genomic_DNA"/>
</dbReference>
<accession>A0A7J4JU43</accession>